<evidence type="ECO:0000256" key="2">
    <source>
        <dbReference type="ARBA" id="ARBA00022777"/>
    </source>
</evidence>
<name>A0A543APY5_9ACTN</name>
<feature type="transmembrane region" description="Helical" evidence="5">
    <location>
        <begin position="141"/>
        <end position="159"/>
    </location>
</feature>
<evidence type="ECO:0000259" key="6">
    <source>
        <dbReference type="Pfam" id="PF07730"/>
    </source>
</evidence>
<evidence type="ECO:0000256" key="3">
    <source>
        <dbReference type="ARBA" id="ARBA00023012"/>
    </source>
</evidence>
<evidence type="ECO:0000256" key="1">
    <source>
        <dbReference type="ARBA" id="ARBA00022679"/>
    </source>
</evidence>
<feature type="transmembrane region" description="Helical" evidence="5">
    <location>
        <begin position="112"/>
        <end position="129"/>
    </location>
</feature>
<reference evidence="7 8" key="1">
    <citation type="submission" date="2019-06" db="EMBL/GenBank/DDBJ databases">
        <title>Sequencing the genomes of 1000 actinobacteria strains.</title>
        <authorList>
            <person name="Klenk H.-P."/>
        </authorList>
    </citation>
    <scope>NUCLEOTIDE SEQUENCE [LARGE SCALE GENOMIC DNA]</scope>
    <source>
        <strain evidence="7 8">DSM 45928</strain>
    </source>
</reference>
<keyword evidence="5" id="KW-1133">Transmembrane helix</keyword>
<keyword evidence="5" id="KW-0812">Transmembrane</keyword>
<dbReference type="InParanoid" id="A0A543APY5"/>
<dbReference type="AlphaFoldDB" id="A0A543APY5"/>
<organism evidence="7 8">
    <name type="scientific">Stackebrandtia endophytica</name>
    <dbReference type="NCBI Taxonomy" id="1496996"/>
    <lineage>
        <taxon>Bacteria</taxon>
        <taxon>Bacillati</taxon>
        <taxon>Actinomycetota</taxon>
        <taxon>Actinomycetes</taxon>
        <taxon>Glycomycetales</taxon>
        <taxon>Glycomycetaceae</taxon>
        <taxon>Stackebrandtia</taxon>
    </lineage>
</organism>
<comment type="caution">
    <text evidence="7">The sequence shown here is derived from an EMBL/GenBank/DDBJ whole genome shotgun (WGS) entry which is preliminary data.</text>
</comment>
<dbReference type="InterPro" id="IPR036890">
    <property type="entry name" value="HATPase_C_sf"/>
</dbReference>
<dbReference type="Gene3D" id="3.30.565.10">
    <property type="entry name" value="Histidine kinase-like ATPase, C-terminal domain"/>
    <property type="match status" value="1"/>
</dbReference>
<dbReference type="Proteomes" id="UP000317043">
    <property type="component" value="Unassembled WGS sequence"/>
</dbReference>
<keyword evidence="4" id="KW-0175">Coiled coil</keyword>
<dbReference type="InterPro" id="IPR011712">
    <property type="entry name" value="Sig_transdc_His_kin_sub3_dim/P"/>
</dbReference>
<protein>
    <submittedName>
        <fullName evidence="7">Signal transduction histidine kinase</fullName>
    </submittedName>
</protein>
<dbReference type="EMBL" id="VFOW01000001">
    <property type="protein sequence ID" value="TQL74661.1"/>
    <property type="molecule type" value="Genomic_DNA"/>
</dbReference>
<accession>A0A543APY5</accession>
<keyword evidence="3" id="KW-0902">Two-component regulatory system</keyword>
<evidence type="ECO:0000313" key="8">
    <source>
        <dbReference type="Proteomes" id="UP000317043"/>
    </source>
</evidence>
<keyword evidence="2 7" id="KW-0418">Kinase</keyword>
<feature type="transmembrane region" description="Helical" evidence="5">
    <location>
        <begin position="40"/>
        <end position="57"/>
    </location>
</feature>
<dbReference type="Gene3D" id="1.20.5.1930">
    <property type="match status" value="1"/>
</dbReference>
<evidence type="ECO:0000256" key="5">
    <source>
        <dbReference type="SAM" id="Phobius"/>
    </source>
</evidence>
<gene>
    <name evidence="7" type="ORF">FB566_0147</name>
</gene>
<feature type="domain" description="Signal transduction histidine kinase subgroup 3 dimerisation and phosphoacceptor" evidence="6">
    <location>
        <begin position="190"/>
        <end position="252"/>
    </location>
</feature>
<dbReference type="PANTHER" id="PTHR24421">
    <property type="entry name" value="NITRATE/NITRITE SENSOR PROTEIN NARX-RELATED"/>
    <property type="match status" value="1"/>
</dbReference>
<keyword evidence="8" id="KW-1185">Reference proteome</keyword>
<dbReference type="GO" id="GO:0000155">
    <property type="term" value="F:phosphorelay sensor kinase activity"/>
    <property type="evidence" value="ECO:0007669"/>
    <property type="project" value="InterPro"/>
</dbReference>
<sequence length="380" mass="41081">MAPGRRAGRRADAVAGYAFMGLSLGVGGLTLIMGDTAIPVWMWAGILVAWTITVNLSINDRFNRTGQRLLYAGALLTSWVLLATTTDSGSMMVILLIVVAVVGTHLIPLRWVWGVVLLNSLVAFGHMHVNGADPTTSAVYVAFYLIIHLAMVFSAYAMLRETQLRAELEQKNLELEAAGVLLEDAAASAERLRISRELHDLIGHQLTVLNLDLEAAKHRDGAAGRNHVDRARVVAKELLTDVRGTVGRLRRDSPGDLRQSLERLAGAVPSLDIHVAVAPGIDADEVMTEALVRAAQEIITNTIKHAEATELLLTVTTDGDVLALSGTNDGTPPRTITPGHGLTGLRERLELLGGRLAIHTTPQFTVDARLPMTHDRRLRT</sequence>
<dbReference type="PANTHER" id="PTHR24421:SF59">
    <property type="entry name" value="OXYGEN SENSOR HISTIDINE KINASE NREB"/>
    <property type="match status" value="1"/>
</dbReference>
<proteinExistence type="predicted"/>
<dbReference type="GO" id="GO:0046983">
    <property type="term" value="F:protein dimerization activity"/>
    <property type="evidence" value="ECO:0007669"/>
    <property type="project" value="InterPro"/>
</dbReference>
<dbReference type="SUPFAM" id="SSF55874">
    <property type="entry name" value="ATPase domain of HSP90 chaperone/DNA topoisomerase II/histidine kinase"/>
    <property type="match status" value="1"/>
</dbReference>
<dbReference type="GO" id="GO:0016020">
    <property type="term" value="C:membrane"/>
    <property type="evidence" value="ECO:0007669"/>
    <property type="project" value="InterPro"/>
</dbReference>
<feature type="coiled-coil region" evidence="4">
    <location>
        <begin position="158"/>
        <end position="185"/>
    </location>
</feature>
<keyword evidence="5" id="KW-0472">Membrane</keyword>
<evidence type="ECO:0000256" key="4">
    <source>
        <dbReference type="SAM" id="Coils"/>
    </source>
</evidence>
<dbReference type="CDD" id="cd16917">
    <property type="entry name" value="HATPase_UhpB-NarQ-NarX-like"/>
    <property type="match status" value="1"/>
</dbReference>
<evidence type="ECO:0000313" key="7">
    <source>
        <dbReference type="EMBL" id="TQL74661.1"/>
    </source>
</evidence>
<dbReference type="Pfam" id="PF07730">
    <property type="entry name" value="HisKA_3"/>
    <property type="match status" value="1"/>
</dbReference>
<feature type="transmembrane region" description="Helical" evidence="5">
    <location>
        <begin position="12"/>
        <end position="34"/>
    </location>
</feature>
<dbReference type="InterPro" id="IPR050482">
    <property type="entry name" value="Sensor_HK_TwoCompSys"/>
</dbReference>
<keyword evidence="1" id="KW-0808">Transferase</keyword>